<name>A0A433TDG9_ELYCH</name>
<organism evidence="5 6">
    <name type="scientific">Elysia chlorotica</name>
    <name type="common">Eastern emerald elysia</name>
    <name type="synonym">Sea slug</name>
    <dbReference type="NCBI Taxonomy" id="188477"/>
    <lineage>
        <taxon>Eukaryota</taxon>
        <taxon>Metazoa</taxon>
        <taxon>Spiralia</taxon>
        <taxon>Lophotrochozoa</taxon>
        <taxon>Mollusca</taxon>
        <taxon>Gastropoda</taxon>
        <taxon>Heterobranchia</taxon>
        <taxon>Euthyneura</taxon>
        <taxon>Panpulmonata</taxon>
        <taxon>Sacoglossa</taxon>
        <taxon>Placobranchoidea</taxon>
        <taxon>Plakobranchidae</taxon>
        <taxon>Elysia</taxon>
    </lineage>
</organism>
<gene>
    <name evidence="5" type="ORF">EGW08_012584</name>
</gene>
<dbReference type="EMBL" id="RQTK01000436">
    <property type="protein sequence ID" value="RUS79661.1"/>
    <property type="molecule type" value="Genomic_DNA"/>
</dbReference>
<evidence type="ECO:0000313" key="5">
    <source>
        <dbReference type="EMBL" id="RUS79661.1"/>
    </source>
</evidence>
<dbReference type="PROSITE" id="PS50238">
    <property type="entry name" value="RHOGAP"/>
    <property type="match status" value="1"/>
</dbReference>
<dbReference type="GO" id="GO:0005096">
    <property type="term" value="F:GTPase activator activity"/>
    <property type="evidence" value="ECO:0007669"/>
    <property type="project" value="InterPro"/>
</dbReference>
<feature type="region of interest" description="Disordered" evidence="3">
    <location>
        <begin position="252"/>
        <end position="307"/>
    </location>
</feature>
<dbReference type="SUPFAM" id="SSF48350">
    <property type="entry name" value="GTPase activation domain, GAP"/>
    <property type="match status" value="1"/>
</dbReference>
<dbReference type="InterPro" id="IPR000198">
    <property type="entry name" value="RhoGAP_dom"/>
</dbReference>
<dbReference type="Pfam" id="PF00620">
    <property type="entry name" value="RhoGAP"/>
    <property type="match status" value="1"/>
</dbReference>
<dbReference type="SMART" id="SM00324">
    <property type="entry name" value="RhoGAP"/>
    <property type="match status" value="1"/>
</dbReference>
<dbReference type="Proteomes" id="UP000271974">
    <property type="component" value="Unassembled WGS sequence"/>
</dbReference>
<keyword evidence="6" id="KW-1185">Reference proteome</keyword>
<dbReference type="Gene3D" id="1.10.555.10">
    <property type="entry name" value="Rho GTPase activation protein"/>
    <property type="match status" value="1"/>
</dbReference>
<proteinExistence type="predicted"/>
<evidence type="ECO:0000256" key="2">
    <source>
        <dbReference type="ARBA" id="ARBA00022490"/>
    </source>
</evidence>
<comment type="subcellular location">
    <subcellularLocation>
        <location evidence="1">Cytoplasm</location>
    </subcellularLocation>
</comment>
<dbReference type="STRING" id="188477.A0A433TDG9"/>
<feature type="non-terminal residue" evidence="5">
    <location>
        <position position="1"/>
    </location>
</feature>
<evidence type="ECO:0000256" key="1">
    <source>
        <dbReference type="ARBA" id="ARBA00004496"/>
    </source>
</evidence>
<dbReference type="GO" id="GO:0005737">
    <property type="term" value="C:cytoplasm"/>
    <property type="evidence" value="ECO:0007669"/>
    <property type="project" value="UniProtKB-SubCell"/>
</dbReference>
<dbReference type="GO" id="GO:0035556">
    <property type="term" value="P:intracellular signal transduction"/>
    <property type="evidence" value="ECO:0007669"/>
    <property type="project" value="InterPro"/>
</dbReference>
<comment type="caution">
    <text evidence="5">The sequence shown here is derived from an EMBL/GenBank/DDBJ whole genome shotgun (WGS) entry which is preliminary data.</text>
</comment>
<evidence type="ECO:0000256" key="3">
    <source>
        <dbReference type="SAM" id="MobiDB-lite"/>
    </source>
</evidence>
<evidence type="ECO:0000313" key="6">
    <source>
        <dbReference type="Proteomes" id="UP000271974"/>
    </source>
</evidence>
<dbReference type="AlphaFoldDB" id="A0A433TDG9"/>
<dbReference type="InterPro" id="IPR008936">
    <property type="entry name" value="Rho_GTPase_activation_prot"/>
</dbReference>
<dbReference type="PANTHER" id="PTHR46184">
    <property type="entry name" value="UNCONVENTIONAL MYOSIN-IXB-LIKE PROTEIN"/>
    <property type="match status" value="1"/>
</dbReference>
<feature type="compositionally biased region" description="Acidic residues" evidence="3">
    <location>
        <begin position="276"/>
        <end position="307"/>
    </location>
</feature>
<dbReference type="OrthoDB" id="312459at2759"/>
<dbReference type="GO" id="GO:0051015">
    <property type="term" value="F:actin filament binding"/>
    <property type="evidence" value="ECO:0007669"/>
    <property type="project" value="TreeGrafter"/>
</dbReference>
<protein>
    <recommendedName>
        <fullName evidence="4">Rho-GAP domain-containing protein</fullName>
    </recommendedName>
</protein>
<dbReference type="GO" id="GO:0000146">
    <property type="term" value="F:microfilament motor activity"/>
    <property type="evidence" value="ECO:0007669"/>
    <property type="project" value="InterPro"/>
</dbReference>
<feature type="domain" description="Rho-GAP" evidence="4">
    <location>
        <begin position="36"/>
        <end position="224"/>
    </location>
</feature>
<dbReference type="GO" id="GO:0005884">
    <property type="term" value="C:actin filament"/>
    <property type="evidence" value="ECO:0007669"/>
    <property type="project" value="TreeGrafter"/>
</dbReference>
<dbReference type="InterPro" id="IPR046987">
    <property type="entry name" value="Myo9"/>
</dbReference>
<evidence type="ECO:0000259" key="4">
    <source>
        <dbReference type="PROSITE" id="PS50238"/>
    </source>
</evidence>
<keyword evidence="2" id="KW-0963">Cytoplasm</keyword>
<dbReference type="PANTHER" id="PTHR46184:SF5">
    <property type="entry name" value="UNCONVENTIONAL MYOSIN-IXA-LIKE"/>
    <property type="match status" value="1"/>
</dbReference>
<accession>A0A433TDG9</accession>
<reference evidence="5 6" key="1">
    <citation type="submission" date="2019-01" db="EMBL/GenBank/DDBJ databases">
        <title>A draft genome assembly of the solar-powered sea slug Elysia chlorotica.</title>
        <authorList>
            <person name="Cai H."/>
            <person name="Li Q."/>
            <person name="Fang X."/>
            <person name="Li J."/>
            <person name="Curtis N.E."/>
            <person name="Altenburger A."/>
            <person name="Shibata T."/>
            <person name="Feng M."/>
            <person name="Maeda T."/>
            <person name="Schwartz J.A."/>
            <person name="Shigenobu S."/>
            <person name="Lundholm N."/>
            <person name="Nishiyama T."/>
            <person name="Yang H."/>
            <person name="Hasebe M."/>
            <person name="Li S."/>
            <person name="Pierce S.K."/>
            <person name="Wang J."/>
        </authorList>
    </citation>
    <scope>NUCLEOTIDE SEQUENCE [LARGE SCALE GENOMIC DNA]</scope>
    <source>
        <strain evidence="5">EC2010</strain>
        <tissue evidence="5">Whole organism of an adult</tissue>
    </source>
</reference>
<sequence length="479" mass="53701">TECKIASHKRCYSKYKTPCSGIADGKGRHPTQVFRVELSLLVGGSVKIPPLCERLMSTIERTGLYVEGIYRKSGAAPKVKELKAALEADGENVDLEEYHVHVLTNILKQFLRDLPEPLLTYTLHDDFLRCTGIKDERERVKSIFDVIKKLPKPNFDLFERLVFHLVTVTRHSDSNKMSPNALAVVFAPVLLGTSKKLQAQDAIAVVPQQIICVETVLKEELRTVKAKLDDIDTLESAEKKTGDRLDAVRASLRNSRQKSPQLSPVKQMSLPRQNTVDEEEEEEEDEEEEESVLGEYEEEMEDDMDDGEDGELAAEARALTRHLKSIHKEKHQLTFKLPMLETRQASSDEDMLSGDELESGSVHGRNEEYAINFDLPVMRPSLPQLNKQRISGPAGRKLPRQFAKKVQTARQTSAAEFEDTSEACLPEPIPTIEVCLSRHRQPPTAQGHVYADSMTVESSYVTVPGVLNLSGGDDDEIMV</sequence>
<feature type="compositionally biased region" description="Polar residues" evidence="3">
    <location>
        <begin position="252"/>
        <end position="274"/>
    </location>
</feature>